<evidence type="ECO:0000259" key="1">
    <source>
        <dbReference type="Pfam" id="PF01408"/>
    </source>
</evidence>
<dbReference type="SUPFAM" id="SSF51735">
    <property type="entry name" value="NAD(P)-binding Rossmann-fold domains"/>
    <property type="match status" value="1"/>
</dbReference>
<dbReference type="Pfam" id="PF01408">
    <property type="entry name" value="GFO_IDH_MocA"/>
    <property type="match status" value="1"/>
</dbReference>
<dbReference type="EMBL" id="HBEA01012151">
    <property type="protein sequence ID" value="CAD8259754.1"/>
    <property type="molecule type" value="Transcribed_RNA"/>
</dbReference>
<proteinExistence type="predicted"/>
<gene>
    <name evidence="2" type="ORF">PPYR1160_LOCUS9256</name>
</gene>
<name>A0A7R9UA30_9STRA</name>
<dbReference type="InterPro" id="IPR036291">
    <property type="entry name" value="NAD(P)-bd_dom_sf"/>
</dbReference>
<dbReference type="PANTHER" id="PTHR46368:SF4">
    <property type="entry name" value="OS10G0403700 PROTEIN"/>
    <property type="match status" value="1"/>
</dbReference>
<organism evidence="2">
    <name type="scientific">Pinguiococcus pyrenoidosus</name>
    <dbReference type="NCBI Taxonomy" id="172671"/>
    <lineage>
        <taxon>Eukaryota</taxon>
        <taxon>Sar</taxon>
        <taxon>Stramenopiles</taxon>
        <taxon>Ochrophyta</taxon>
        <taxon>Pinguiophyceae</taxon>
        <taxon>Pinguiochrysidales</taxon>
        <taxon>Pinguiochrysidaceae</taxon>
        <taxon>Pinguiococcus</taxon>
    </lineage>
</organism>
<dbReference type="Gene3D" id="3.30.360.10">
    <property type="entry name" value="Dihydrodipicolinate Reductase, domain 2"/>
    <property type="match status" value="1"/>
</dbReference>
<reference evidence="2" key="1">
    <citation type="submission" date="2021-01" db="EMBL/GenBank/DDBJ databases">
        <authorList>
            <person name="Corre E."/>
            <person name="Pelletier E."/>
            <person name="Niang G."/>
            <person name="Scheremetjew M."/>
            <person name="Finn R."/>
            <person name="Kale V."/>
            <person name="Holt S."/>
            <person name="Cochrane G."/>
            <person name="Meng A."/>
            <person name="Brown T."/>
            <person name="Cohen L."/>
        </authorList>
    </citation>
    <scope>NUCLEOTIDE SEQUENCE</scope>
    <source>
        <strain evidence="2">CCMP2078</strain>
    </source>
</reference>
<dbReference type="InterPro" id="IPR000683">
    <property type="entry name" value="Gfo/Idh/MocA-like_OxRdtase_N"/>
</dbReference>
<dbReference type="AlphaFoldDB" id="A0A7R9UA30"/>
<dbReference type="PANTHER" id="PTHR46368">
    <property type="match status" value="1"/>
</dbReference>
<evidence type="ECO:0000313" key="2">
    <source>
        <dbReference type="EMBL" id="CAD8259754.1"/>
    </source>
</evidence>
<accession>A0A7R9UA30</accession>
<dbReference type="SUPFAM" id="SSF55347">
    <property type="entry name" value="Glyceraldehyde-3-phosphate dehydrogenase-like, C-terminal domain"/>
    <property type="match status" value="1"/>
</dbReference>
<dbReference type="Gene3D" id="3.40.50.720">
    <property type="entry name" value="NAD(P)-binding Rossmann-like Domain"/>
    <property type="match status" value="1"/>
</dbReference>
<feature type="domain" description="Gfo/Idh/MocA-like oxidoreductase N-terminal" evidence="1">
    <location>
        <begin position="36"/>
        <end position="154"/>
    </location>
</feature>
<protein>
    <recommendedName>
        <fullName evidence="1">Gfo/Idh/MocA-like oxidoreductase N-terminal domain-containing protein</fullName>
    </recommendedName>
</protein>
<dbReference type="GO" id="GO:0000166">
    <property type="term" value="F:nucleotide binding"/>
    <property type="evidence" value="ECO:0007669"/>
    <property type="project" value="InterPro"/>
</dbReference>
<sequence length="404" mass="44963">MWFDDTLRGPANNTALPLLPGDEASSMAWAPEEAKLRWGIMGCANIARKNARSMLLCPSAELVAVASRQLKKAQTWAAQFCPEGVRTYGSYDELLQDPEVDAVYMPLPTKFHVEWVPKAARAKKHVLVEKPVALSLQEMDEMIAACEENGVFLMDGVMFMHHQRLRKITADIWGPGAAFGQNLFGVPTLITSGFSFKADDTFLEGGNIRTQADSDPLGALGDLGWYCIRFGLACHQYRWPQKAKSVRMIYNAQGVPIDSVAHIMWDSGDEDRPYVLQFQCSFMHPFRQWMEVCGSTKILKVEDFVISRPDNATYTTEMTGFLDYDIRPTTHTEHTETPRWPQEVRMFDTFAREVAALGDAGGKPSFWSYVTAATQACCDAVVTSSKNGGEAVDVPTLSRFSAST</sequence>